<dbReference type="OrthoDB" id="442731at2759"/>
<evidence type="ECO:0000313" key="2">
    <source>
        <dbReference type="EMBL" id="KEQ69124.1"/>
    </source>
</evidence>
<dbReference type="PANTHER" id="PTHR31263:SF0">
    <property type="entry name" value="CELLULASE FAMILY PROTEIN (AFU_ORTHOLOGUE AFUA_5G14560)"/>
    <property type="match status" value="1"/>
</dbReference>
<dbReference type="AlphaFoldDB" id="A0A074WC59"/>
<dbReference type="RefSeq" id="XP_013423352.1">
    <property type="nucleotide sequence ID" value="XM_013567898.1"/>
</dbReference>
<dbReference type="PANTHER" id="PTHR31263">
    <property type="entry name" value="CELLULASE FAMILY PROTEIN (AFU_ORTHOLOGUE AFUA_5G14560)"/>
    <property type="match status" value="1"/>
</dbReference>
<keyword evidence="2" id="KW-0378">Hydrolase</keyword>
<protein>
    <submittedName>
        <fullName evidence="2">Glycosyl hydrolase family 5 protein-like protein/cellulase</fullName>
    </submittedName>
</protein>
<accession>A0A074WC59</accession>
<dbReference type="STRING" id="1043004.A0A074WC59"/>
<dbReference type="SUPFAM" id="SSF51445">
    <property type="entry name" value="(Trans)glycosidases"/>
    <property type="match status" value="1"/>
</dbReference>
<organism evidence="2 3">
    <name type="scientific">Aureobasidium namibiae CBS 147.97</name>
    <dbReference type="NCBI Taxonomy" id="1043004"/>
    <lineage>
        <taxon>Eukaryota</taxon>
        <taxon>Fungi</taxon>
        <taxon>Dikarya</taxon>
        <taxon>Ascomycota</taxon>
        <taxon>Pezizomycotina</taxon>
        <taxon>Dothideomycetes</taxon>
        <taxon>Dothideomycetidae</taxon>
        <taxon>Dothideales</taxon>
        <taxon>Saccotheciaceae</taxon>
        <taxon>Aureobasidium</taxon>
    </lineage>
</organism>
<sequence>MKLPLFLLPILGALAQANPITSQASSWPYAPFTTSGRDIKNSLGQTVNYAGVNWPGAADVMIPEGLQYQSVKTIMSKIKSLGMNVIRLTYAIEMIDDIYGNVDSSLKTAFIQALGQTNGTKVLKQVLAANPSFTEKTTRLQVFDAIAAEAATQNIYIHLDNHVSKGEWCCSHTDGNAWFGDTYFNVANWKRGLAYMASHAASWPAFTSMSLRNELRTTADGTGDNWVSWYANMIPAADGIHKANTSPLIFFSGLSYDTQLATIVNGNDIGNGTHFSKSSHSYANKIIWELHNYQNSATNCNDIKGSLRNQGYNAMEGDSAAVNKAPVLLTEFGFDQNTGSQSVYAQCIEDYLTTLPGGPGGWMQWVVSGSYYIREGGEDKDESWGLLNHDWSNWRNQTAVDYTKSFVKKTLG</sequence>
<dbReference type="Proteomes" id="UP000027730">
    <property type="component" value="Unassembled WGS sequence"/>
</dbReference>
<dbReference type="GeneID" id="25415834"/>
<proteinExistence type="predicted"/>
<feature type="chain" id="PRO_5001701315" evidence="1">
    <location>
        <begin position="18"/>
        <end position="412"/>
    </location>
</feature>
<dbReference type="HOGENOM" id="CLU_039562_0_0_1"/>
<evidence type="ECO:0000313" key="3">
    <source>
        <dbReference type="Proteomes" id="UP000027730"/>
    </source>
</evidence>
<reference evidence="2 3" key="1">
    <citation type="journal article" date="2014" name="BMC Genomics">
        <title>Genome sequencing of four Aureobasidium pullulans varieties: biotechnological potential, stress tolerance, and description of new species.</title>
        <authorList>
            <person name="Gostin Ar C."/>
            <person name="Ohm R.A."/>
            <person name="Kogej T."/>
            <person name="Sonjak S."/>
            <person name="Turk M."/>
            <person name="Zajc J."/>
            <person name="Zalar P."/>
            <person name="Grube M."/>
            <person name="Sun H."/>
            <person name="Han J."/>
            <person name="Sharma A."/>
            <person name="Chiniquy J."/>
            <person name="Ngan C.Y."/>
            <person name="Lipzen A."/>
            <person name="Barry K."/>
            <person name="Grigoriev I.V."/>
            <person name="Gunde-Cimerman N."/>
        </authorList>
    </citation>
    <scope>NUCLEOTIDE SEQUENCE [LARGE SCALE GENOMIC DNA]</scope>
    <source>
        <strain evidence="2 3">CBS 147.97</strain>
    </source>
</reference>
<dbReference type="Gene3D" id="3.20.20.80">
    <property type="entry name" value="Glycosidases"/>
    <property type="match status" value="1"/>
</dbReference>
<keyword evidence="3" id="KW-1185">Reference proteome</keyword>
<dbReference type="GO" id="GO:0016787">
    <property type="term" value="F:hydrolase activity"/>
    <property type="evidence" value="ECO:0007669"/>
    <property type="project" value="UniProtKB-KW"/>
</dbReference>
<name>A0A074WC59_9PEZI</name>
<dbReference type="EMBL" id="KL584723">
    <property type="protein sequence ID" value="KEQ69124.1"/>
    <property type="molecule type" value="Genomic_DNA"/>
</dbReference>
<gene>
    <name evidence="2" type="ORF">M436DRAFT_76405</name>
</gene>
<feature type="signal peptide" evidence="1">
    <location>
        <begin position="1"/>
        <end position="17"/>
    </location>
</feature>
<evidence type="ECO:0000256" key="1">
    <source>
        <dbReference type="SAM" id="SignalP"/>
    </source>
</evidence>
<keyword evidence="1" id="KW-0732">Signal</keyword>
<dbReference type="InterPro" id="IPR017853">
    <property type="entry name" value="GH"/>
</dbReference>